<organism evidence="1 2">
    <name type="scientific">Actinomadura darangshiensis</name>
    <dbReference type="NCBI Taxonomy" id="705336"/>
    <lineage>
        <taxon>Bacteria</taxon>
        <taxon>Bacillati</taxon>
        <taxon>Actinomycetota</taxon>
        <taxon>Actinomycetes</taxon>
        <taxon>Streptosporangiales</taxon>
        <taxon>Thermomonosporaceae</taxon>
        <taxon>Actinomadura</taxon>
    </lineage>
</organism>
<protein>
    <submittedName>
        <fullName evidence="1">Uncharacterized protein</fullName>
    </submittedName>
</protein>
<dbReference type="OrthoDB" id="5147336at2"/>
<evidence type="ECO:0000313" key="2">
    <source>
        <dbReference type="Proteomes" id="UP000295578"/>
    </source>
</evidence>
<dbReference type="Proteomes" id="UP000295578">
    <property type="component" value="Unassembled WGS sequence"/>
</dbReference>
<comment type="caution">
    <text evidence="1">The sequence shown here is derived from an EMBL/GenBank/DDBJ whole genome shotgun (WGS) entry which is preliminary data.</text>
</comment>
<name>A0A4R4ZUG0_9ACTN</name>
<dbReference type="AlphaFoldDB" id="A0A4R4ZUG0"/>
<gene>
    <name evidence="1" type="ORF">E1293_45555</name>
</gene>
<reference evidence="1 2" key="1">
    <citation type="submission" date="2019-03" db="EMBL/GenBank/DDBJ databases">
        <title>Draft genome sequences of novel Actinobacteria.</title>
        <authorList>
            <person name="Sahin N."/>
            <person name="Ay H."/>
            <person name="Saygin H."/>
        </authorList>
    </citation>
    <scope>NUCLEOTIDE SEQUENCE [LARGE SCALE GENOMIC DNA]</scope>
    <source>
        <strain evidence="1 2">DSM 45941</strain>
    </source>
</reference>
<keyword evidence="2" id="KW-1185">Reference proteome</keyword>
<sequence>MKWVHWLHRDRQLLVCVKEAQTRTFEDAPGDPAQGMALRRVAEHLGSQRMEEFQHWARETHFWCELLAQMACALAEYENVRERMFRKVEDVLQWRDEQALPDGLRRAGAIASAVHWTWRFLLASVVAASGVGSLAGLLACGDVQRLLWPIRVIAVLMCPDASHHPAVREHCWQPIIRFARAEIRDTVRERLKQVFTEDPWFAPGRDAPGWA</sequence>
<dbReference type="RefSeq" id="WP_132206172.1">
    <property type="nucleotide sequence ID" value="NZ_SMKY01000508.1"/>
</dbReference>
<accession>A0A4R4ZUG0</accession>
<proteinExistence type="predicted"/>
<evidence type="ECO:0000313" key="1">
    <source>
        <dbReference type="EMBL" id="TDD60712.1"/>
    </source>
</evidence>
<dbReference type="EMBL" id="SMKY01000508">
    <property type="protein sequence ID" value="TDD60712.1"/>
    <property type="molecule type" value="Genomic_DNA"/>
</dbReference>